<feature type="transmembrane region" description="Helical" evidence="9">
    <location>
        <begin position="235"/>
        <end position="251"/>
    </location>
</feature>
<keyword evidence="12" id="KW-1185">Reference proteome</keyword>
<keyword evidence="3" id="KW-0813">Transport</keyword>
<dbReference type="InterPro" id="IPR004626">
    <property type="entry name" value="RarD"/>
</dbReference>
<dbReference type="EMBL" id="LIAE01009238">
    <property type="protein sequence ID" value="PAV70592.1"/>
    <property type="molecule type" value="Genomic_DNA"/>
</dbReference>
<evidence type="ECO:0000256" key="9">
    <source>
        <dbReference type="SAM" id="Phobius"/>
    </source>
</evidence>
<organism evidence="11 12">
    <name type="scientific">Diploscapter pachys</name>
    <dbReference type="NCBI Taxonomy" id="2018661"/>
    <lineage>
        <taxon>Eukaryota</taxon>
        <taxon>Metazoa</taxon>
        <taxon>Ecdysozoa</taxon>
        <taxon>Nematoda</taxon>
        <taxon>Chromadorea</taxon>
        <taxon>Rhabditida</taxon>
        <taxon>Rhabditina</taxon>
        <taxon>Rhabditomorpha</taxon>
        <taxon>Rhabditoidea</taxon>
        <taxon>Rhabditidae</taxon>
        <taxon>Diploscapter</taxon>
    </lineage>
</organism>
<evidence type="ECO:0000256" key="2">
    <source>
        <dbReference type="ARBA" id="ARBA00007362"/>
    </source>
</evidence>
<accession>A0A2A2K9L3</accession>
<keyword evidence="7 9" id="KW-0472">Membrane</keyword>
<evidence type="ECO:0000256" key="6">
    <source>
        <dbReference type="ARBA" id="ARBA00022989"/>
    </source>
</evidence>
<dbReference type="GO" id="GO:0005886">
    <property type="term" value="C:plasma membrane"/>
    <property type="evidence" value="ECO:0007669"/>
    <property type="project" value="UniProtKB-SubCell"/>
</dbReference>
<feature type="transmembrane region" description="Helical" evidence="9">
    <location>
        <begin position="188"/>
        <end position="205"/>
    </location>
</feature>
<name>A0A2A2K9L3_9BILA</name>
<evidence type="ECO:0000256" key="3">
    <source>
        <dbReference type="ARBA" id="ARBA00022448"/>
    </source>
</evidence>
<feature type="transmembrane region" description="Helical" evidence="9">
    <location>
        <begin position="263"/>
        <end position="282"/>
    </location>
</feature>
<evidence type="ECO:0000313" key="11">
    <source>
        <dbReference type="EMBL" id="PAV70592.1"/>
    </source>
</evidence>
<evidence type="ECO:0000256" key="7">
    <source>
        <dbReference type="ARBA" id="ARBA00023136"/>
    </source>
</evidence>
<evidence type="ECO:0000256" key="4">
    <source>
        <dbReference type="ARBA" id="ARBA00022475"/>
    </source>
</evidence>
<keyword evidence="4" id="KW-1003">Cell membrane</keyword>
<sequence>MSGAQIVGDPFDNIILGGGAGRRHRPVAMRMGGDGVDAQVPRHQSPAPPVAAGTTNQRRQKQRAGAPRKSAARLPHPDRPGTARTMSAASTRTGLLQGIGAYTLWGALPLYLHLLSGVPPLQVIAHRVLWSLVLLAVIVVATRRLRPLLAVARGRTLLMLAGSATLIAINWFVYIWAVDNAHLVEASLGYFINPLVNVALGTLLLHERLGRVQAIAIGLAACGVLIFALNGGGAIWISLALALSFAFYGFLRKICAIDSLGGLTVETALIAPVALAILIVAGRNGTSAFGSGTGMDLLLVLAGPVTAAPLLLFAAAARTLRYTTIGLLQFIAPTLQFLEAVLLYHEPVRPAQLATFALIWAGCGLYAWSSVAAAAAQRRTSSPPAR</sequence>
<comment type="similarity">
    <text evidence="2">Belongs to the EamA transporter family.</text>
</comment>
<proteinExistence type="inferred from homology"/>
<dbReference type="InterPro" id="IPR037185">
    <property type="entry name" value="EmrE-like"/>
</dbReference>
<evidence type="ECO:0000256" key="1">
    <source>
        <dbReference type="ARBA" id="ARBA00004651"/>
    </source>
</evidence>
<dbReference type="OrthoDB" id="64403at2759"/>
<feature type="transmembrane region" description="Helical" evidence="9">
    <location>
        <begin position="324"/>
        <end position="344"/>
    </location>
</feature>
<keyword evidence="6 9" id="KW-1133">Transmembrane helix</keyword>
<feature type="transmembrane region" description="Helical" evidence="9">
    <location>
        <begin position="297"/>
        <end position="317"/>
    </location>
</feature>
<protein>
    <recommendedName>
        <fullName evidence="10">EamA domain-containing protein</fullName>
    </recommendedName>
</protein>
<feature type="transmembrane region" description="Helical" evidence="9">
    <location>
        <begin position="212"/>
        <end position="229"/>
    </location>
</feature>
<feature type="region of interest" description="Disordered" evidence="8">
    <location>
        <begin position="25"/>
        <end position="86"/>
    </location>
</feature>
<dbReference type="Proteomes" id="UP000218231">
    <property type="component" value="Unassembled WGS sequence"/>
</dbReference>
<comment type="subcellular location">
    <subcellularLocation>
        <location evidence="1">Cell membrane</location>
        <topology evidence="1">Multi-pass membrane protein</topology>
    </subcellularLocation>
</comment>
<keyword evidence="5 9" id="KW-0812">Transmembrane</keyword>
<feature type="transmembrane region" description="Helical" evidence="9">
    <location>
        <begin position="124"/>
        <end position="145"/>
    </location>
</feature>
<comment type="caution">
    <text evidence="11">The sequence shown here is derived from an EMBL/GenBank/DDBJ whole genome shotgun (WGS) entry which is preliminary data.</text>
</comment>
<feature type="domain" description="EamA" evidence="10">
    <location>
        <begin position="93"/>
        <end position="227"/>
    </location>
</feature>
<feature type="transmembrane region" description="Helical" evidence="9">
    <location>
        <begin position="94"/>
        <end position="112"/>
    </location>
</feature>
<feature type="transmembrane region" description="Helical" evidence="9">
    <location>
        <begin position="157"/>
        <end position="176"/>
    </location>
</feature>
<reference evidence="11 12" key="1">
    <citation type="journal article" date="2017" name="Curr. Biol.">
        <title>Genome architecture and evolution of a unichromosomal asexual nematode.</title>
        <authorList>
            <person name="Fradin H."/>
            <person name="Zegar C."/>
            <person name="Gutwein M."/>
            <person name="Lucas J."/>
            <person name="Kovtun M."/>
            <person name="Corcoran D."/>
            <person name="Baugh L.R."/>
            <person name="Kiontke K."/>
            <person name="Gunsalus K."/>
            <person name="Fitch D.H."/>
            <person name="Piano F."/>
        </authorList>
    </citation>
    <scope>NUCLEOTIDE SEQUENCE [LARGE SCALE GENOMIC DNA]</scope>
    <source>
        <strain evidence="11">PF1309</strain>
    </source>
</reference>
<evidence type="ECO:0000259" key="10">
    <source>
        <dbReference type="Pfam" id="PF00892"/>
    </source>
</evidence>
<dbReference type="Pfam" id="PF00892">
    <property type="entry name" value="EamA"/>
    <property type="match status" value="1"/>
</dbReference>
<dbReference type="SUPFAM" id="SSF103481">
    <property type="entry name" value="Multidrug resistance efflux transporter EmrE"/>
    <property type="match status" value="2"/>
</dbReference>
<evidence type="ECO:0000313" key="12">
    <source>
        <dbReference type="Proteomes" id="UP000218231"/>
    </source>
</evidence>
<dbReference type="PANTHER" id="PTHR22911:SF137">
    <property type="entry name" value="SOLUTE CARRIER FAMILY 35 MEMBER G2-RELATED"/>
    <property type="match status" value="1"/>
</dbReference>
<gene>
    <name evidence="11" type="ORF">WR25_01974</name>
</gene>
<dbReference type="AlphaFoldDB" id="A0A2A2K9L3"/>
<dbReference type="InterPro" id="IPR000620">
    <property type="entry name" value="EamA_dom"/>
</dbReference>
<feature type="transmembrane region" description="Helical" evidence="9">
    <location>
        <begin position="356"/>
        <end position="376"/>
    </location>
</feature>
<dbReference type="PANTHER" id="PTHR22911">
    <property type="entry name" value="ACYL-MALONYL CONDENSING ENZYME-RELATED"/>
    <property type="match status" value="1"/>
</dbReference>
<evidence type="ECO:0000256" key="5">
    <source>
        <dbReference type="ARBA" id="ARBA00022692"/>
    </source>
</evidence>
<evidence type="ECO:0000256" key="8">
    <source>
        <dbReference type="SAM" id="MobiDB-lite"/>
    </source>
</evidence>
<dbReference type="NCBIfam" id="TIGR00688">
    <property type="entry name" value="rarD"/>
    <property type="match status" value="1"/>
</dbReference>